<evidence type="ECO:0000256" key="4">
    <source>
        <dbReference type="ARBA" id="ARBA00022679"/>
    </source>
</evidence>
<keyword evidence="2" id="KW-1003">Cell membrane</keyword>
<feature type="transmembrane region" description="Helical" evidence="8">
    <location>
        <begin position="362"/>
        <end position="381"/>
    </location>
</feature>
<evidence type="ECO:0000256" key="8">
    <source>
        <dbReference type="SAM" id="Phobius"/>
    </source>
</evidence>
<reference evidence="10 11" key="1">
    <citation type="journal article" date="2016" name="Nat. Commun.">
        <title>Thousands of microbial genomes shed light on interconnected biogeochemical processes in an aquifer system.</title>
        <authorList>
            <person name="Anantharaman K."/>
            <person name="Brown C.T."/>
            <person name="Hug L.A."/>
            <person name="Sharon I."/>
            <person name="Castelle C.J."/>
            <person name="Probst A.J."/>
            <person name="Thomas B.C."/>
            <person name="Singh A."/>
            <person name="Wilkins M.J."/>
            <person name="Karaoz U."/>
            <person name="Brodie E.L."/>
            <person name="Williams K.H."/>
            <person name="Hubbard S.S."/>
            <person name="Banfield J.F."/>
        </authorList>
    </citation>
    <scope>NUCLEOTIDE SEQUENCE [LARGE SCALE GENOMIC DNA]</scope>
</reference>
<dbReference type="GO" id="GO:0016763">
    <property type="term" value="F:pentosyltransferase activity"/>
    <property type="evidence" value="ECO:0007669"/>
    <property type="project" value="TreeGrafter"/>
</dbReference>
<feature type="transmembrane region" description="Helical" evidence="8">
    <location>
        <begin position="182"/>
        <end position="202"/>
    </location>
</feature>
<protein>
    <recommendedName>
        <fullName evidence="9">Glycosyltransferase RgtA/B/C/D-like domain-containing protein</fullName>
    </recommendedName>
</protein>
<evidence type="ECO:0000256" key="7">
    <source>
        <dbReference type="ARBA" id="ARBA00023136"/>
    </source>
</evidence>
<name>A0A1F5JY36_9BACT</name>
<proteinExistence type="predicted"/>
<dbReference type="EMBL" id="MFDB01000008">
    <property type="protein sequence ID" value="OGE33547.1"/>
    <property type="molecule type" value="Genomic_DNA"/>
</dbReference>
<dbReference type="PANTHER" id="PTHR33908:SF3">
    <property type="entry name" value="UNDECAPRENYL PHOSPHATE-ALPHA-4-AMINO-4-DEOXY-L-ARABINOSE ARABINOSYL TRANSFERASE"/>
    <property type="match status" value="1"/>
</dbReference>
<keyword evidence="5 8" id="KW-0812">Transmembrane</keyword>
<dbReference type="InterPro" id="IPR038731">
    <property type="entry name" value="RgtA/B/C-like"/>
</dbReference>
<accession>A0A1F5JY36</accession>
<evidence type="ECO:0000256" key="5">
    <source>
        <dbReference type="ARBA" id="ARBA00022692"/>
    </source>
</evidence>
<evidence type="ECO:0000313" key="11">
    <source>
        <dbReference type="Proteomes" id="UP000177258"/>
    </source>
</evidence>
<comment type="subcellular location">
    <subcellularLocation>
        <location evidence="1">Cell membrane</location>
        <topology evidence="1">Multi-pass membrane protein</topology>
    </subcellularLocation>
</comment>
<evidence type="ECO:0000256" key="1">
    <source>
        <dbReference type="ARBA" id="ARBA00004651"/>
    </source>
</evidence>
<feature type="transmembrane region" description="Helical" evidence="8">
    <location>
        <begin position="308"/>
        <end position="327"/>
    </location>
</feature>
<keyword evidence="6 8" id="KW-1133">Transmembrane helix</keyword>
<sequence length="549" mass="62991">MHKLNTNLLIFIAILIMGALLRLWALQQYPVHLSHDEVSQAYDAISIAQTGRDIYGNFLPTIFPSVGDYKSPFYTYATALVYLLIGNHEWMIRVVGVIFGILIIPAVFWFTVKLTRKSKIALFAAFFTAISPSEIHFSRKSFESGAGIFFVLIAFAFLLSYLEKQKKSKFLYLATLFSAFGAYTYFSHAIIIPLMLVAFILIFRKEFTPAFKKYLPVVSFWALLMIPLIIIIVTNPGSRYRSESVFVTQDSQLNKQLNLISNEGSLVSRLLSYKIIGDFSFNRYLKQFDPIYIFGNGLGLTNQGMIDIGPLLVFQLPVILMGVLYLLRRKDFSDANKLLIVWILLGVLPSGLTFEANSPHRMVIVFTLLNILTGVGAYWFWQKMKSFKLYRTAIILILALTLALNEVYFLHIYFVNNPLEKSEYIQYPFKQIAEFAWSEREQVDSIVVDPLFGGDAPFVATAVQYYLAYFGNYPPAEFQKQYRVGSKERETVFDKFSIRKITWIEDQNLKDTLFIGSWLSLPIQSIDKSKIIKIFYSYDGKPAFYAVKM</sequence>
<gene>
    <name evidence="10" type="ORF">A3D83_01085</name>
</gene>
<keyword evidence="7 8" id="KW-0472">Membrane</keyword>
<evidence type="ECO:0000256" key="3">
    <source>
        <dbReference type="ARBA" id="ARBA00022676"/>
    </source>
</evidence>
<dbReference type="PANTHER" id="PTHR33908">
    <property type="entry name" value="MANNOSYLTRANSFERASE YKCB-RELATED"/>
    <property type="match status" value="1"/>
</dbReference>
<feature type="transmembrane region" description="Helical" evidence="8">
    <location>
        <begin position="339"/>
        <end position="356"/>
    </location>
</feature>
<keyword evidence="3" id="KW-0328">Glycosyltransferase</keyword>
<organism evidence="10 11">
    <name type="scientific">Candidatus Daviesbacteria bacterium RIFCSPHIGHO2_02_FULL_41_10</name>
    <dbReference type="NCBI Taxonomy" id="1797774"/>
    <lineage>
        <taxon>Bacteria</taxon>
        <taxon>Candidatus Daviesiibacteriota</taxon>
    </lineage>
</organism>
<feature type="transmembrane region" description="Helical" evidence="8">
    <location>
        <begin position="214"/>
        <end position="234"/>
    </location>
</feature>
<feature type="transmembrane region" description="Helical" evidence="8">
    <location>
        <begin position="7"/>
        <end position="25"/>
    </location>
</feature>
<dbReference type="Proteomes" id="UP000177258">
    <property type="component" value="Unassembled WGS sequence"/>
</dbReference>
<evidence type="ECO:0000259" key="9">
    <source>
        <dbReference type="Pfam" id="PF13231"/>
    </source>
</evidence>
<feature type="transmembrane region" description="Helical" evidence="8">
    <location>
        <begin position="393"/>
        <end position="414"/>
    </location>
</feature>
<dbReference type="GO" id="GO:0010041">
    <property type="term" value="P:response to iron(III) ion"/>
    <property type="evidence" value="ECO:0007669"/>
    <property type="project" value="TreeGrafter"/>
</dbReference>
<evidence type="ECO:0000313" key="10">
    <source>
        <dbReference type="EMBL" id="OGE33547.1"/>
    </source>
</evidence>
<feature type="transmembrane region" description="Helical" evidence="8">
    <location>
        <begin position="145"/>
        <end position="162"/>
    </location>
</feature>
<keyword evidence="4" id="KW-0808">Transferase</keyword>
<evidence type="ECO:0000256" key="6">
    <source>
        <dbReference type="ARBA" id="ARBA00022989"/>
    </source>
</evidence>
<dbReference type="GO" id="GO:0005886">
    <property type="term" value="C:plasma membrane"/>
    <property type="evidence" value="ECO:0007669"/>
    <property type="project" value="UniProtKB-SubCell"/>
</dbReference>
<dbReference type="Pfam" id="PF13231">
    <property type="entry name" value="PMT_2"/>
    <property type="match status" value="1"/>
</dbReference>
<evidence type="ECO:0000256" key="2">
    <source>
        <dbReference type="ARBA" id="ARBA00022475"/>
    </source>
</evidence>
<dbReference type="InterPro" id="IPR050297">
    <property type="entry name" value="LipidA_mod_glycosyltrf_83"/>
</dbReference>
<dbReference type="GO" id="GO:0009103">
    <property type="term" value="P:lipopolysaccharide biosynthetic process"/>
    <property type="evidence" value="ECO:0007669"/>
    <property type="project" value="UniProtKB-ARBA"/>
</dbReference>
<dbReference type="AlphaFoldDB" id="A0A1F5JY36"/>
<comment type="caution">
    <text evidence="10">The sequence shown here is derived from an EMBL/GenBank/DDBJ whole genome shotgun (WGS) entry which is preliminary data.</text>
</comment>
<feature type="transmembrane region" description="Helical" evidence="8">
    <location>
        <begin position="90"/>
        <end position="112"/>
    </location>
</feature>
<feature type="domain" description="Glycosyltransferase RgtA/B/C/D-like" evidence="9">
    <location>
        <begin position="70"/>
        <end position="229"/>
    </location>
</feature>